<protein>
    <submittedName>
        <fullName evidence="1">HNH endonuclease</fullName>
    </submittedName>
</protein>
<evidence type="ECO:0000313" key="1">
    <source>
        <dbReference type="EMBL" id="MFC3448644.1"/>
    </source>
</evidence>
<dbReference type="InterPro" id="IPR003615">
    <property type="entry name" value="HNH_nuc"/>
</dbReference>
<dbReference type="EMBL" id="JBHRWK010000009">
    <property type="protein sequence ID" value="MFC3448644.1"/>
    <property type="molecule type" value="Genomic_DNA"/>
</dbReference>
<keyword evidence="1" id="KW-0255">Endonuclease</keyword>
<feature type="non-terminal residue" evidence="1">
    <location>
        <position position="1"/>
    </location>
</feature>
<dbReference type="CDD" id="cd00085">
    <property type="entry name" value="HNHc"/>
    <property type="match status" value="1"/>
</dbReference>
<organism evidence="1 2">
    <name type="scientific">Amycolatopsis speibonae</name>
    <dbReference type="NCBI Taxonomy" id="1450224"/>
    <lineage>
        <taxon>Bacteria</taxon>
        <taxon>Bacillati</taxon>
        <taxon>Actinomycetota</taxon>
        <taxon>Actinomycetes</taxon>
        <taxon>Pseudonocardiales</taxon>
        <taxon>Pseudonocardiaceae</taxon>
        <taxon>Amycolatopsis</taxon>
    </lineage>
</organism>
<comment type="caution">
    <text evidence="1">The sequence shown here is derived from an EMBL/GenBank/DDBJ whole genome shotgun (WGS) entry which is preliminary data.</text>
</comment>
<evidence type="ECO:0000313" key="2">
    <source>
        <dbReference type="Proteomes" id="UP001595645"/>
    </source>
</evidence>
<keyword evidence="1" id="KW-0378">Hydrolase</keyword>
<keyword evidence="2" id="KW-1185">Reference proteome</keyword>
<accession>A0ABV7NPA7</accession>
<dbReference type="GO" id="GO:0004519">
    <property type="term" value="F:endonuclease activity"/>
    <property type="evidence" value="ECO:0007669"/>
    <property type="project" value="UniProtKB-KW"/>
</dbReference>
<name>A0ABV7NPA7_9PSEU</name>
<dbReference type="Proteomes" id="UP001595645">
    <property type="component" value="Unassembled WGS sequence"/>
</dbReference>
<keyword evidence="1" id="KW-0540">Nuclease</keyword>
<reference evidence="2" key="1">
    <citation type="journal article" date="2019" name="Int. J. Syst. Evol. Microbiol.">
        <title>The Global Catalogue of Microorganisms (GCM) 10K type strain sequencing project: providing services to taxonomists for standard genome sequencing and annotation.</title>
        <authorList>
            <consortium name="The Broad Institute Genomics Platform"/>
            <consortium name="The Broad Institute Genome Sequencing Center for Infectious Disease"/>
            <person name="Wu L."/>
            <person name="Ma J."/>
        </authorList>
    </citation>
    <scope>NUCLEOTIDE SEQUENCE [LARGE SCALE GENOMIC DNA]</scope>
    <source>
        <strain evidence="2">CGMCC 4.7676</strain>
    </source>
</reference>
<gene>
    <name evidence="1" type="ORF">ACFOSH_04290</name>
</gene>
<sequence length="60" mass="7078">RHHGETKIDNLVLLCSRHHRLIHRSEWKVRIAQDGLPEFTAPAYLDPTGEPRRNTMHLRT</sequence>
<proteinExistence type="predicted"/>